<comment type="similarity">
    <text evidence="2">Belongs to the SurE nucleotidase family.</text>
</comment>
<evidence type="ECO:0000256" key="1">
    <source>
        <dbReference type="ARBA" id="ARBA00000815"/>
    </source>
</evidence>
<reference evidence="8 9" key="1">
    <citation type="journal article" date="2017" name="Int. J. Syst. Evol. Microbiol.">
        <title>Pseudokineococcus basanitobsidens sp. nov., isolated from volcanic rock.</title>
        <authorList>
            <person name="Lee D.W."/>
            <person name="Park M.Y."/>
            <person name="Kim J.J."/>
            <person name="Kim B.S."/>
        </authorList>
    </citation>
    <scope>NUCLEOTIDE SEQUENCE [LARGE SCALE GENOMIC DNA]</scope>
    <source>
        <strain evidence="8 9">DSM 103726</strain>
    </source>
</reference>
<dbReference type="PANTHER" id="PTHR30457:SF0">
    <property type="entry name" value="PHOSPHATASE, PUTATIVE (AFU_ORTHOLOGUE AFUA_4G01070)-RELATED"/>
    <property type="match status" value="1"/>
</dbReference>
<dbReference type="RefSeq" id="WP_339575337.1">
    <property type="nucleotide sequence ID" value="NZ_JBBIAA010000013.1"/>
</dbReference>
<dbReference type="InterPro" id="IPR030048">
    <property type="entry name" value="SurE"/>
</dbReference>
<feature type="region of interest" description="Disordered" evidence="6">
    <location>
        <begin position="1"/>
        <end position="23"/>
    </location>
</feature>
<keyword evidence="5 8" id="KW-0378">Hydrolase</keyword>
<evidence type="ECO:0000256" key="5">
    <source>
        <dbReference type="ARBA" id="ARBA00022801"/>
    </source>
</evidence>
<proteinExistence type="inferred from homology"/>
<dbReference type="EC" id="3.1.3.5" evidence="3"/>
<dbReference type="EMBL" id="JBBIAA010000013">
    <property type="protein sequence ID" value="MEJ5945953.1"/>
    <property type="molecule type" value="Genomic_DNA"/>
</dbReference>
<sequence length="320" mass="32570">MPPTDAAETAQTADPTDRERPCALVTNDDGVEGRGLAVLAVAALEAGFDVVVAAPSRDRSGASAAVDGELDGDRLPVAEVPLPWPDLAGPDQPDDDPQAWCAQARRHEGTDRLRVLAVGASPAFCTRVGLRGAFGGRVPDVVLSGVNHGMNTGEAVLHSGTVGAALTATVFGVRALAVSAGVASTQTLEVSATTWGAVLDAVRPALRWVLDHEPTGTLNVNVPHLDAGERVRGLRPATLAAAGVAQGSAFEAGEGYVRLTATTPLEDPPEDPGSDTVLLAQGWATATLLASVEQRTGVPLDDLDDLAGAVPAGTSPSTGR</sequence>
<evidence type="ECO:0000313" key="8">
    <source>
        <dbReference type="EMBL" id="MEJ5945953.1"/>
    </source>
</evidence>
<dbReference type="Pfam" id="PF01975">
    <property type="entry name" value="SurE"/>
    <property type="match status" value="1"/>
</dbReference>
<feature type="region of interest" description="Disordered" evidence="6">
    <location>
        <begin position="58"/>
        <end position="80"/>
    </location>
</feature>
<evidence type="ECO:0000256" key="6">
    <source>
        <dbReference type="SAM" id="MobiDB-lite"/>
    </source>
</evidence>
<organism evidence="8 9">
    <name type="scientific">Pseudokineococcus basanitobsidens</name>
    <dbReference type="NCBI Taxonomy" id="1926649"/>
    <lineage>
        <taxon>Bacteria</taxon>
        <taxon>Bacillati</taxon>
        <taxon>Actinomycetota</taxon>
        <taxon>Actinomycetes</taxon>
        <taxon>Kineosporiales</taxon>
        <taxon>Kineosporiaceae</taxon>
        <taxon>Pseudokineococcus</taxon>
    </lineage>
</organism>
<comment type="catalytic activity">
    <reaction evidence="1">
        <text>a ribonucleoside 5'-phosphate + H2O = a ribonucleoside + phosphate</text>
        <dbReference type="Rhea" id="RHEA:12484"/>
        <dbReference type="ChEBI" id="CHEBI:15377"/>
        <dbReference type="ChEBI" id="CHEBI:18254"/>
        <dbReference type="ChEBI" id="CHEBI:43474"/>
        <dbReference type="ChEBI" id="CHEBI:58043"/>
        <dbReference type="EC" id="3.1.3.5"/>
    </reaction>
</comment>
<gene>
    <name evidence="8" type="ORF">WDZ17_11695</name>
</gene>
<protein>
    <recommendedName>
        <fullName evidence="3">5'-nucleotidase</fullName>
        <ecNumber evidence="3">3.1.3.5</ecNumber>
    </recommendedName>
</protein>
<dbReference type="Gene3D" id="3.40.1210.10">
    <property type="entry name" value="Survival protein SurE-like phosphatase/nucleotidase"/>
    <property type="match status" value="1"/>
</dbReference>
<keyword evidence="9" id="KW-1185">Reference proteome</keyword>
<dbReference type="Proteomes" id="UP001387100">
    <property type="component" value="Unassembled WGS sequence"/>
</dbReference>
<evidence type="ECO:0000256" key="2">
    <source>
        <dbReference type="ARBA" id="ARBA00011062"/>
    </source>
</evidence>
<evidence type="ECO:0000313" key="9">
    <source>
        <dbReference type="Proteomes" id="UP001387100"/>
    </source>
</evidence>
<dbReference type="InterPro" id="IPR002828">
    <property type="entry name" value="SurE-like_Pase/nucleotidase"/>
</dbReference>
<keyword evidence="4" id="KW-0479">Metal-binding</keyword>
<dbReference type="SUPFAM" id="SSF64167">
    <property type="entry name" value="SurE-like"/>
    <property type="match status" value="1"/>
</dbReference>
<dbReference type="InterPro" id="IPR036523">
    <property type="entry name" value="SurE-like_sf"/>
</dbReference>
<name>A0ABU8RLJ9_9ACTN</name>
<feature type="domain" description="Survival protein SurE-like phosphatase/nucleotidase" evidence="7">
    <location>
        <begin position="24"/>
        <end position="236"/>
    </location>
</feature>
<evidence type="ECO:0000256" key="3">
    <source>
        <dbReference type="ARBA" id="ARBA00012643"/>
    </source>
</evidence>
<evidence type="ECO:0000256" key="4">
    <source>
        <dbReference type="ARBA" id="ARBA00022723"/>
    </source>
</evidence>
<dbReference type="PANTHER" id="PTHR30457">
    <property type="entry name" value="5'-NUCLEOTIDASE SURE"/>
    <property type="match status" value="1"/>
</dbReference>
<accession>A0ABU8RLJ9</accession>
<evidence type="ECO:0000259" key="7">
    <source>
        <dbReference type="Pfam" id="PF01975"/>
    </source>
</evidence>
<comment type="caution">
    <text evidence="8">The sequence shown here is derived from an EMBL/GenBank/DDBJ whole genome shotgun (WGS) entry which is preliminary data.</text>
</comment>
<feature type="region of interest" description="Disordered" evidence="6">
    <location>
        <begin position="301"/>
        <end position="320"/>
    </location>
</feature>
<dbReference type="GO" id="GO:0008253">
    <property type="term" value="F:5'-nucleotidase activity"/>
    <property type="evidence" value="ECO:0007669"/>
    <property type="project" value="UniProtKB-EC"/>
</dbReference>